<dbReference type="EMBL" id="LNIX01000010">
    <property type="protein sequence ID" value="OXA49568.1"/>
    <property type="molecule type" value="Genomic_DNA"/>
</dbReference>
<evidence type="ECO:0000313" key="3">
    <source>
        <dbReference type="Proteomes" id="UP000198287"/>
    </source>
</evidence>
<evidence type="ECO:0000313" key="2">
    <source>
        <dbReference type="EMBL" id="OXA49568.1"/>
    </source>
</evidence>
<feature type="transmembrane region" description="Helical" evidence="1">
    <location>
        <begin position="110"/>
        <end position="131"/>
    </location>
</feature>
<name>A0A226DX23_FOLCA</name>
<feature type="transmembrane region" description="Helical" evidence="1">
    <location>
        <begin position="77"/>
        <end position="98"/>
    </location>
</feature>
<keyword evidence="1" id="KW-1133">Transmembrane helix</keyword>
<keyword evidence="3" id="KW-1185">Reference proteome</keyword>
<evidence type="ECO:0000256" key="1">
    <source>
        <dbReference type="SAM" id="Phobius"/>
    </source>
</evidence>
<sequence length="213" mass="22864">MLCKVDSQTDGTFKLKCVTVILGILDVILASLASCGARKDVYFLVTVLVVVTVSLLHLICALLDVFKANYMSRGVEFLFHLLGGIAVIAGSIIILTGTDSKTSCNVMEKTSAATVGIFNGVVYLYVCRLIFEQLRRKIRIPGSGSKQSSQDPGSLPLYIFCGISRAPAVFSCAEDENGDSKSLSLSASVPTKVRKSDVKDAAEIEEKKSMLKA</sequence>
<dbReference type="AlphaFoldDB" id="A0A226DX23"/>
<proteinExistence type="predicted"/>
<dbReference type="OrthoDB" id="8269607at2759"/>
<dbReference type="Proteomes" id="UP000198287">
    <property type="component" value="Unassembled WGS sequence"/>
</dbReference>
<comment type="caution">
    <text evidence="2">The sequence shown here is derived from an EMBL/GenBank/DDBJ whole genome shotgun (WGS) entry which is preliminary data.</text>
</comment>
<keyword evidence="1" id="KW-0472">Membrane</keyword>
<keyword evidence="1" id="KW-0812">Transmembrane</keyword>
<accession>A0A226DX23</accession>
<organism evidence="2 3">
    <name type="scientific">Folsomia candida</name>
    <name type="common">Springtail</name>
    <dbReference type="NCBI Taxonomy" id="158441"/>
    <lineage>
        <taxon>Eukaryota</taxon>
        <taxon>Metazoa</taxon>
        <taxon>Ecdysozoa</taxon>
        <taxon>Arthropoda</taxon>
        <taxon>Hexapoda</taxon>
        <taxon>Collembola</taxon>
        <taxon>Entomobryomorpha</taxon>
        <taxon>Isotomoidea</taxon>
        <taxon>Isotomidae</taxon>
        <taxon>Proisotominae</taxon>
        <taxon>Folsomia</taxon>
    </lineage>
</organism>
<gene>
    <name evidence="2" type="ORF">Fcan01_16108</name>
</gene>
<feature type="transmembrane region" description="Helical" evidence="1">
    <location>
        <begin position="42"/>
        <end position="65"/>
    </location>
</feature>
<reference evidence="2 3" key="1">
    <citation type="submission" date="2015-12" db="EMBL/GenBank/DDBJ databases">
        <title>The genome of Folsomia candida.</title>
        <authorList>
            <person name="Faddeeva A."/>
            <person name="Derks M.F."/>
            <person name="Anvar Y."/>
            <person name="Smit S."/>
            <person name="Van Straalen N."/>
            <person name="Roelofs D."/>
        </authorList>
    </citation>
    <scope>NUCLEOTIDE SEQUENCE [LARGE SCALE GENOMIC DNA]</scope>
    <source>
        <strain evidence="2 3">VU population</strain>
        <tissue evidence="2">Whole body</tissue>
    </source>
</reference>
<protein>
    <submittedName>
        <fullName evidence="2">Uncharacterized protein</fullName>
    </submittedName>
</protein>